<accession>A0A814L5F2</accession>
<evidence type="ECO:0000313" key="7">
    <source>
        <dbReference type="EMBL" id="CAF1060467.1"/>
    </source>
</evidence>
<dbReference type="CDD" id="cd16620">
    <property type="entry name" value="vRING-HC-C4C4_RBBP6"/>
    <property type="match status" value="1"/>
</dbReference>
<protein>
    <recommendedName>
        <fullName evidence="9">RING-type domain-containing protein</fullName>
    </recommendedName>
</protein>
<keyword evidence="1 4" id="KW-0479">Metal-binding</keyword>
<dbReference type="InterPro" id="IPR001841">
    <property type="entry name" value="Znf_RING"/>
</dbReference>
<keyword evidence="8" id="KW-1185">Reference proteome</keyword>
<evidence type="ECO:0000256" key="4">
    <source>
        <dbReference type="PROSITE-ProRule" id="PRU00207"/>
    </source>
</evidence>
<gene>
    <name evidence="7" type="ORF">XAT740_LOCUS16255</name>
</gene>
<evidence type="ECO:0000256" key="2">
    <source>
        <dbReference type="ARBA" id="ARBA00022771"/>
    </source>
</evidence>
<dbReference type="GO" id="GO:0008270">
    <property type="term" value="F:zinc ion binding"/>
    <property type="evidence" value="ECO:0007669"/>
    <property type="project" value="UniProtKB-KW"/>
</dbReference>
<dbReference type="SUPFAM" id="SSF49599">
    <property type="entry name" value="TRAF domain-like"/>
    <property type="match status" value="1"/>
</dbReference>
<feature type="domain" description="RING-type" evidence="5">
    <location>
        <begin position="20"/>
        <end position="59"/>
    </location>
</feature>
<dbReference type="Pfam" id="PF13923">
    <property type="entry name" value="zf-C3HC4_2"/>
    <property type="match status" value="1"/>
</dbReference>
<evidence type="ECO:0000313" key="8">
    <source>
        <dbReference type="Proteomes" id="UP000663828"/>
    </source>
</evidence>
<dbReference type="EMBL" id="CAJNOR010001031">
    <property type="protein sequence ID" value="CAF1060467.1"/>
    <property type="molecule type" value="Genomic_DNA"/>
</dbReference>
<dbReference type="PROSITE" id="PS50145">
    <property type="entry name" value="ZF_TRAF"/>
    <property type="match status" value="1"/>
</dbReference>
<feature type="zinc finger region" description="TRAF-type" evidence="4">
    <location>
        <begin position="84"/>
        <end position="122"/>
    </location>
</feature>
<dbReference type="PROSITE" id="PS00518">
    <property type="entry name" value="ZF_RING_1"/>
    <property type="match status" value="1"/>
</dbReference>
<sequence length="338" mass="39425">MTNIDYEYFDEQSIDENYKCSICTKPFQHPVTTPCDHTYCQECIQQWLSQSHPSCPTCRQALSSDDLTPITTRLVLNMLDKLLVKCSLCGTNRIERGNLNDHINKICPKRILSCAASDILCRWSGTRDEYDEHLSTCNYQQLRPVLGHLIITNNQWEQQIQTLTTHLQSLQTAVSNPTKRLITFDKLTDRENKTDFGVIPEFYENLLWKNVWYMDERWVKITHTLSGWKNAYTNDHTCVAFNEKGNAMKICSKQQFSLVAFEATAAWHDDLQINVVGRRMKQNLHSSTINLQFKYSQVFQFDWNNIDEVKFVPINGVKHPGMDYEEKYFALTWILLGK</sequence>
<dbReference type="Proteomes" id="UP000663828">
    <property type="component" value="Unassembled WGS sequence"/>
</dbReference>
<comment type="caution">
    <text evidence="7">The sequence shown here is derived from an EMBL/GenBank/DDBJ whole genome shotgun (WGS) entry which is preliminary data.</text>
</comment>
<dbReference type="GO" id="GO:0004842">
    <property type="term" value="F:ubiquitin-protein transferase activity"/>
    <property type="evidence" value="ECO:0007669"/>
    <property type="project" value="InterPro"/>
</dbReference>
<dbReference type="AlphaFoldDB" id="A0A814L5F2"/>
<dbReference type="Gene3D" id="3.30.40.10">
    <property type="entry name" value="Zinc/RING finger domain, C3HC4 (zinc finger)"/>
    <property type="match status" value="2"/>
</dbReference>
<dbReference type="InterPro" id="IPR001293">
    <property type="entry name" value="Znf_TRAF"/>
</dbReference>
<evidence type="ECO:0000259" key="6">
    <source>
        <dbReference type="PROSITE" id="PS50145"/>
    </source>
</evidence>
<dbReference type="InterPro" id="IPR013083">
    <property type="entry name" value="Znf_RING/FYVE/PHD"/>
</dbReference>
<organism evidence="7 8">
    <name type="scientific">Adineta ricciae</name>
    <name type="common">Rotifer</name>
    <dbReference type="NCBI Taxonomy" id="249248"/>
    <lineage>
        <taxon>Eukaryota</taxon>
        <taxon>Metazoa</taxon>
        <taxon>Spiralia</taxon>
        <taxon>Gnathifera</taxon>
        <taxon>Rotifera</taxon>
        <taxon>Eurotatoria</taxon>
        <taxon>Bdelloidea</taxon>
        <taxon>Adinetida</taxon>
        <taxon>Adinetidae</taxon>
        <taxon>Adineta</taxon>
    </lineage>
</organism>
<evidence type="ECO:0000259" key="5">
    <source>
        <dbReference type="PROSITE" id="PS50089"/>
    </source>
</evidence>
<feature type="domain" description="TRAF-type" evidence="6">
    <location>
        <begin position="84"/>
        <end position="122"/>
    </location>
</feature>
<dbReference type="InterPro" id="IPR017907">
    <property type="entry name" value="Znf_RING_CS"/>
</dbReference>
<dbReference type="PANTHER" id="PTHR10131:SF94">
    <property type="entry name" value="TNF RECEPTOR-ASSOCIATED FACTOR 4"/>
    <property type="match status" value="1"/>
</dbReference>
<evidence type="ECO:0008006" key="9">
    <source>
        <dbReference type="Google" id="ProtNLM"/>
    </source>
</evidence>
<reference evidence="7" key="1">
    <citation type="submission" date="2021-02" db="EMBL/GenBank/DDBJ databases">
        <authorList>
            <person name="Nowell W R."/>
        </authorList>
    </citation>
    <scope>NUCLEOTIDE SEQUENCE</scope>
</reference>
<evidence type="ECO:0000256" key="3">
    <source>
        <dbReference type="ARBA" id="ARBA00022833"/>
    </source>
</evidence>
<dbReference type="PANTHER" id="PTHR10131">
    <property type="entry name" value="TNF RECEPTOR ASSOCIATED FACTOR"/>
    <property type="match status" value="1"/>
</dbReference>
<keyword evidence="3 4" id="KW-0862">Zinc</keyword>
<dbReference type="InterPro" id="IPR003613">
    <property type="entry name" value="Ubox_domain"/>
</dbReference>
<evidence type="ECO:0000256" key="1">
    <source>
        <dbReference type="ARBA" id="ARBA00022723"/>
    </source>
</evidence>
<dbReference type="SUPFAM" id="SSF57850">
    <property type="entry name" value="RING/U-box"/>
    <property type="match status" value="1"/>
</dbReference>
<proteinExistence type="predicted"/>
<dbReference type="SMART" id="SM00504">
    <property type="entry name" value="Ubox"/>
    <property type="match status" value="1"/>
</dbReference>
<dbReference type="PROSITE" id="PS50089">
    <property type="entry name" value="ZF_RING_2"/>
    <property type="match status" value="1"/>
</dbReference>
<dbReference type="SMART" id="SM00184">
    <property type="entry name" value="RING"/>
    <property type="match status" value="1"/>
</dbReference>
<name>A0A814L5F2_ADIRI</name>
<dbReference type="GO" id="GO:0016567">
    <property type="term" value="P:protein ubiquitination"/>
    <property type="evidence" value="ECO:0007669"/>
    <property type="project" value="InterPro"/>
</dbReference>
<keyword evidence="2 4" id="KW-0863">Zinc-finger</keyword>